<accession>A0A6M3IEA8</accession>
<dbReference type="EMBL" id="MT144654">
    <property type="protein sequence ID" value="QJH96527.1"/>
    <property type="molecule type" value="Genomic_DNA"/>
</dbReference>
<evidence type="ECO:0000313" key="2">
    <source>
        <dbReference type="EMBL" id="QJH96527.1"/>
    </source>
</evidence>
<sequence>MKKPETYLWVGLFLLGITYLLFFSPVARSQPYFYGGDPRVSWTDYSGDTLTYHNWDFGTDATIFRTVPIKLQDCYGGASFAFNGIWAEVLNCDLTGPVNVLGDGAEVNINRSSIIVGDTIALWVIDSVDVAVTGSLIQNASNTYEAMVCSTTSIATTNYYEQPYARVIGNTITNLVELDSLDQRVTAFYFSGEGRLEIGGNTGIGTISATADNDSSIFVRGFNPMSGWSVDWTDTWHSTGVRSNSDIFFPDEIMFADTDENQFSGCAVGNWVDWSSDSIGSTFLHSVNLAGNTTIAMTVDGVIATMNSSAGGILCGDSTNTVSRIRSWYAKVEQFTGVANRDTVVVRGAATGDVVLASCMHTSIGTTSDVLFSWVSVNGDTIFVTRGGSGTSGLKYGLQVLKVTVQD</sequence>
<proteinExistence type="predicted"/>
<organism evidence="1">
    <name type="scientific">viral metagenome</name>
    <dbReference type="NCBI Taxonomy" id="1070528"/>
    <lineage>
        <taxon>unclassified sequences</taxon>
        <taxon>metagenomes</taxon>
        <taxon>organismal metagenomes</taxon>
    </lineage>
</organism>
<name>A0A6M3IEA8_9ZZZZ</name>
<gene>
    <name evidence="1" type="ORF">MM415B01994_0004</name>
    <name evidence="2" type="ORF">TM448B00749_0019</name>
</gene>
<evidence type="ECO:0000313" key="1">
    <source>
        <dbReference type="EMBL" id="QJA55755.1"/>
    </source>
</evidence>
<dbReference type="AlphaFoldDB" id="A0A6M3IEA8"/>
<dbReference type="EMBL" id="MT141178">
    <property type="protein sequence ID" value="QJA55755.1"/>
    <property type="molecule type" value="Genomic_DNA"/>
</dbReference>
<protein>
    <submittedName>
        <fullName evidence="1">Uncharacterized protein</fullName>
    </submittedName>
</protein>
<reference evidence="1" key="1">
    <citation type="submission" date="2020-03" db="EMBL/GenBank/DDBJ databases">
        <title>The deep terrestrial virosphere.</title>
        <authorList>
            <person name="Holmfeldt K."/>
            <person name="Nilsson E."/>
            <person name="Simone D."/>
            <person name="Lopez-Fernandez M."/>
            <person name="Wu X."/>
            <person name="de Brujin I."/>
            <person name="Lundin D."/>
            <person name="Andersson A."/>
            <person name="Bertilsson S."/>
            <person name="Dopson M."/>
        </authorList>
    </citation>
    <scope>NUCLEOTIDE SEQUENCE</scope>
    <source>
        <strain evidence="1">MM415B01994</strain>
        <strain evidence="2">TM448B00749</strain>
    </source>
</reference>